<reference evidence="2" key="1">
    <citation type="submission" date="2016-10" db="EMBL/GenBank/DDBJ databases">
        <authorList>
            <person name="Varghese N."/>
            <person name="Submissions S."/>
        </authorList>
    </citation>
    <scope>NUCLEOTIDE SEQUENCE [LARGE SCALE GENOMIC DNA]</scope>
    <source>
        <strain evidence="2">JCM 2783</strain>
    </source>
</reference>
<organism evidence="1 2">
    <name type="scientific">Pseudomonas straminea</name>
    <dbReference type="NCBI Taxonomy" id="47882"/>
    <lineage>
        <taxon>Bacteria</taxon>
        <taxon>Pseudomonadati</taxon>
        <taxon>Pseudomonadota</taxon>
        <taxon>Gammaproteobacteria</taxon>
        <taxon>Pseudomonadales</taxon>
        <taxon>Pseudomonadaceae</taxon>
        <taxon>Phytopseudomonas</taxon>
    </lineage>
</organism>
<evidence type="ECO:0000313" key="2">
    <source>
        <dbReference type="Proteomes" id="UP000243950"/>
    </source>
</evidence>
<sequence>MYRPPSVRNFKLFIGELTSQAAAVHVSLFESQKLEHADDNYWTQKAAEAGIKLEGIASKKILNSQSRLSIVSIYSGFDLFLEEIESECKFFGFEWVKPEKVSPLEVLEKNFTKLPDNKTHFRYETDSINYFRILRNSIAHPSEENKVKAVEFFKSKKESIDFIRARYQMVSAPNEPNSVSFHDIKFWCQFLLDYTEKIASLLEPAQDMVYSKVPFEQWRKYGEDHEKLKRSARNYIRSQYCYSLDKAAEIVDKFYGPLA</sequence>
<gene>
    <name evidence="1" type="ORF">SAMN05216372_10669</name>
</gene>
<evidence type="ECO:0000313" key="1">
    <source>
        <dbReference type="EMBL" id="SFD96558.1"/>
    </source>
</evidence>
<protein>
    <submittedName>
        <fullName evidence="1">Uncharacterized protein</fullName>
    </submittedName>
</protein>
<proteinExistence type="predicted"/>
<name>A0A1I1WQ87_PSEOC</name>
<dbReference type="Proteomes" id="UP000243950">
    <property type="component" value="Unassembled WGS sequence"/>
</dbReference>
<accession>A0A1I1WQ87</accession>
<keyword evidence="2" id="KW-1185">Reference proteome</keyword>
<dbReference type="EMBL" id="FOMO01000006">
    <property type="protein sequence ID" value="SFD96558.1"/>
    <property type="molecule type" value="Genomic_DNA"/>
</dbReference>
<dbReference type="AlphaFoldDB" id="A0A1I1WQ87"/>